<protein>
    <submittedName>
        <fullName evidence="3">Uncharacterized protein</fullName>
    </submittedName>
</protein>
<dbReference type="PANTHER" id="PTHR34894">
    <property type="entry name" value="SAM-DEPENDENT METHYLTRANSFERASE RSMI, CONSERVED SITE"/>
    <property type="match status" value="1"/>
</dbReference>
<comment type="caution">
    <text evidence="3">The sequence shown here is derived from an EMBL/GenBank/DDBJ whole genome shotgun (WGS) entry which is preliminary data.</text>
</comment>
<feature type="compositionally biased region" description="Polar residues" evidence="2">
    <location>
        <begin position="524"/>
        <end position="534"/>
    </location>
</feature>
<organism evidence="3 4">
    <name type="scientific">Blepharisma stoltei</name>
    <dbReference type="NCBI Taxonomy" id="1481888"/>
    <lineage>
        <taxon>Eukaryota</taxon>
        <taxon>Sar</taxon>
        <taxon>Alveolata</taxon>
        <taxon>Ciliophora</taxon>
        <taxon>Postciliodesmatophora</taxon>
        <taxon>Heterotrichea</taxon>
        <taxon>Heterotrichida</taxon>
        <taxon>Blepharismidae</taxon>
        <taxon>Blepharisma</taxon>
    </lineage>
</organism>
<evidence type="ECO:0000256" key="2">
    <source>
        <dbReference type="SAM" id="MobiDB-lite"/>
    </source>
</evidence>
<sequence>MKKSQTASSSLSRRSPKFEDLKYNDKDINSFAFNFTKSPREPMDKQRIYTASNVKIPRLKLLNSGKIEKNDSDPSLFRVSGSRSTRDISHIKDKAKDESMSPCLPPILPTDISALAKLIDTTDPLGIPNSYSPRRINSPTNCQKGACSEILSKIPNKQSLKPEQSADLLERHYLGSPTGRQDVYNLKEWLKKMKEIYVKGISIENDQLTIEELTKAEVIYEMCEREIIRQVSVTCLERGELMQEVHAYFLKLHKLKLDTLVKEHNGKLEKIKGEMEVMGKKHTVTRAKAQEEIKSLNENIESLTNEKNILLGEISSLQERLNEMMEKASQEFLKLRTRRSSFMKPSNTMMPEARKLESSDIEASFSYNHEMVPDKINTKNEILLNEDHPNPPKISFLREKTNIYKFDEGTHILPIYRQLFKFEKKWEDQEIQVELDKENEKTFSEISTQTSNENNSESDSGKRFGDAAAQVKRKKGKSRRGTLVGKLKIPDLSPKPSINPSLLRTPDASPRPSINSLVPPKTPQPQNRSKSPATPLSERKGDRRKSFMVKPTSFLIPDEFPVLINEPASPAKAKPAIVIKQIDPNGKLIDEGIIQKQEELRKINSEISNKTNELEKLDHKLKIFESLIRKMGIQTQNPLLSEKQSPTLQTEKKTQKNPLLFVKPKKKRKRSGSEDIKIEVSDTDRLETQGSYNDLSIFSSKDSKKSKKMNQGDIVKLEEIIKNLPPDFDLEVWNSGYNCGFEMGKKEGFENGEELGIEEGILQGYVNALRETNDEGYTSANEEHWTDSSIESSATDMPSTLRDNLLDFQNFSVEMMESPFDKEIHDASFSDDEDKAQEKSYKPLNKREIIMKKRTKIVTKFMEFHFGRRNMVHIKKVNPASKLMADFLTNKIGWIIKRASMTSKMVNRIMATVYEGFANKIKTDEDGLLEATYDEFSQKYGLKTVCDRKFLEFIASLFKTADNLRSLVYLKFIGAGEKLYVRNYNKKSLEIYLDALAFMYNSKIGITINLDDTSDQIYLPTIRAVECIKEKMENFADKKMIAQIVSIVEKASIPDPKRINQGGLIESELVLKLIIDTYEEYQIRAQEGVIQALKSIKYDEDLSGISKAEFLILIRNISPQKYRNWHFDEEPAQDKLEDFLQLDKLVSLCIDKGLLLINDLKEYLPLPIDYSQEDILSEIDYTKEELYSIISQLKITNIEKPIKILSPDQWEIKLQNCEKSITQREPHLTKLAWKIFQDELIYIRNECFTP</sequence>
<keyword evidence="1" id="KW-0175">Coiled coil</keyword>
<feature type="compositionally biased region" description="Low complexity" evidence="2">
    <location>
        <begin position="444"/>
        <end position="458"/>
    </location>
</feature>
<evidence type="ECO:0000256" key="1">
    <source>
        <dbReference type="SAM" id="Coils"/>
    </source>
</evidence>
<evidence type="ECO:0000313" key="3">
    <source>
        <dbReference type="EMBL" id="CAG9329241.1"/>
    </source>
</evidence>
<keyword evidence="4" id="KW-1185">Reference proteome</keyword>
<accession>A0AAU9K7W2</accession>
<reference evidence="3" key="1">
    <citation type="submission" date="2021-09" db="EMBL/GenBank/DDBJ databases">
        <authorList>
            <consortium name="AG Swart"/>
            <person name="Singh M."/>
            <person name="Singh A."/>
            <person name="Seah K."/>
            <person name="Emmerich C."/>
        </authorList>
    </citation>
    <scope>NUCLEOTIDE SEQUENCE</scope>
    <source>
        <strain evidence="3">ATCC30299</strain>
    </source>
</reference>
<dbReference type="Proteomes" id="UP001162131">
    <property type="component" value="Unassembled WGS sequence"/>
</dbReference>
<dbReference type="EMBL" id="CAJZBQ010000047">
    <property type="protein sequence ID" value="CAG9329241.1"/>
    <property type="molecule type" value="Genomic_DNA"/>
</dbReference>
<dbReference type="PANTHER" id="PTHR34894:SF5">
    <property type="entry name" value="EF-HAND DOMAIN-CONTAINING PROTEIN"/>
    <property type="match status" value="1"/>
</dbReference>
<feature type="coiled-coil region" evidence="1">
    <location>
        <begin position="593"/>
        <end position="627"/>
    </location>
</feature>
<dbReference type="AlphaFoldDB" id="A0AAU9K7W2"/>
<feature type="region of interest" description="Disordered" evidence="2">
    <location>
        <begin position="440"/>
        <end position="548"/>
    </location>
</feature>
<feature type="compositionally biased region" description="Basic residues" evidence="2">
    <location>
        <begin position="471"/>
        <end position="480"/>
    </location>
</feature>
<evidence type="ECO:0000313" key="4">
    <source>
        <dbReference type="Proteomes" id="UP001162131"/>
    </source>
</evidence>
<gene>
    <name evidence="3" type="ORF">BSTOLATCC_MIC48067</name>
</gene>
<feature type="coiled-coil region" evidence="1">
    <location>
        <begin position="286"/>
        <end position="338"/>
    </location>
</feature>
<proteinExistence type="predicted"/>
<name>A0AAU9K7W2_9CILI</name>